<dbReference type="GeneID" id="26627538"/>
<accession>A0A0B5A2X8</accession>
<name>A0A0B5A2X8_9CAUD</name>
<evidence type="ECO:0000313" key="2">
    <source>
        <dbReference type="Proteomes" id="UP000031805"/>
    </source>
</evidence>
<dbReference type="EMBL" id="KP202158">
    <property type="protein sequence ID" value="AJD82025.1"/>
    <property type="molecule type" value="Genomic_DNA"/>
</dbReference>
<evidence type="ECO:0000313" key="1">
    <source>
        <dbReference type="EMBL" id="AJD82025.1"/>
    </source>
</evidence>
<dbReference type="RefSeq" id="YP_009200476.1">
    <property type="nucleotide sequence ID" value="NC_028820.1"/>
</dbReference>
<sequence>MNLIDTIKSITNDEVLGYYRATLSQIGIDKIIAALNNDPGIAAVPVADYDAIFVSFMPIVVGKRHYGFIFNDNAPSRRRWGSFAQGTDVTISTVMGIVEPVLGIKLINTRNTRYLAIECVEE</sequence>
<keyword evidence="2" id="KW-1185">Reference proteome</keyword>
<reference evidence="1 2" key="1">
    <citation type="submission" date="2014-11" db="EMBL/GenBank/DDBJ databases">
        <title>Complete genome sequence of vB_YenM_TG1, a broad host range bacteriophage which infects Yersinia enterocolitica.</title>
        <authorList>
            <person name="Leon-Velarde C.G."/>
            <person name="Kropinski A.M."/>
            <person name="Chen S."/>
            <person name="Griffiths M.W."/>
            <person name="Odumeru J.A."/>
        </authorList>
    </citation>
    <scope>NUCLEOTIDE SEQUENCE [LARGE SCALE GENOMIC DNA]</scope>
</reference>
<proteinExistence type="predicted"/>
<protein>
    <submittedName>
        <fullName evidence="1">Uncharacterized protein</fullName>
    </submittedName>
</protein>
<gene>
    <name evidence="1" type="ORF">YenMTG1_215</name>
</gene>
<dbReference type="Proteomes" id="UP000031805">
    <property type="component" value="Segment"/>
</dbReference>
<organism evidence="1 2">
    <name type="scientific">Yersinia phage vB_YenM_TG1</name>
    <dbReference type="NCBI Taxonomy" id="1589265"/>
    <lineage>
        <taxon>Viruses</taxon>
        <taxon>Duplodnaviria</taxon>
        <taxon>Heunggongvirae</taxon>
        <taxon>Uroviricota</taxon>
        <taxon>Caudoviricetes</taxon>
        <taxon>Pantevenvirales</taxon>
        <taxon>Straboviridae</taxon>
        <taxon>Tevenvirinae</taxon>
        <taxon>Tegunavirus</taxon>
        <taxon>Tegunavirus yenmtg1</taxon>
    </lineage>
</organism>
<dbReference type="KEGG" id="vg:26627538"/>